<dbReference type="VEuPathDB" id="TriTrypDB:ADEAN_000431900"/>
<feature type="compositionally biased region" description="Basic residues" evidence="1">
    <location>
        <begin position="72"/>
        <end position="88"/>
    </location>
</feature>
<name>A0A7G2CCV6_9TRYP</name>
<gene>
    <name evidence="2" type="ORF">ADEAN_000431900</name>
</gene>
<evidence type="ECO:0000313" key="2">
    <source>
        <dbReference type="EMBL" id="CAD2216841.1"/>
    </source>
</evidence>
<sequence length="88" mass="9847">MKNCCFPIKKSIVHVEEGEVDELMQEYRTFAETADDPRDVQSIAEENLRASFASHAASVVTTASHLSLQGKTGKKKSKKSFFKRGKKN</sequence>
<organism evidence="2 3">
    <name type="scientific">Angomonas deanei</name>
    <dbReference type="NCBI Taxonomy" id="59799"/>
    <lineage>
        <taxon>Eukaryota</taxon>
        <taxon>Discoba</taxon>
        <taxon>Euglenozoa</taxon>
        <taxon>Kinetoplastea</taxon>
        <taxon>Metakinetoplastina</taxon>
        <taxon>Trypanosomatida</taxon>
        <taxon>Trypanosomatidae</taxon>
        <taxon>Strigomonadinae</taxon>
        <taxon>Angomonas</taxon>
    </lineage>
</organism>
<protein>
    <submittedName>
        <fullName evidence="2">Uncharacterized protein</fullName>
    </submittedName>
</protein>
<dbReference type="EMBL" id="LR877151">
    <property type="protein sequence ID" value="CAD2216841.1"/>
    <property type="molecule type" value="Genomic_DNA"/>
</dbReference>
<feature type="region of interest" description="Disordered" evidence="1">
    <location>
        <begin position="64"/>
        <end position="88"/>
    </location>
</feature>
<reference evidence="2 3" key="1">
    <citation type="submission" date="2020-08" db="EMBL/GenBank/DDBJ databases">
        <authorList>
            <person name="Newling K."/>
            <person name="Davey J."/>
            <person name="Forrester S."/>
        </authorList>
    </citation>
    <scope>NUCLEOTIDE SEQUENCE [LARGE SCALE GENOMIC DNA]</scope>
    <source>
        <strain evidence="3">Crithidia deanei Carvalho (ATCC PRA-265)</strain>
    </source>
</reference>
<evidence type="ECO:0000256" key="1">
    <source>
        <dbReference type="SAM" id="MobiDB-lite"/>
    </source>
</evidence>
<evidence type="ECO:0000313" key="3">
    <source>
        <dbReference type="Proteomes" id="UP000515908"/>
    </source>
</evidence>
<accession>A0A7G2CCV6</accession>
<dbReference type="AlphaFoldDB" id="A0A7G2CCV6"/>
<proteinExistence type="predicted"/>
<keyword evidence="3" id="KW-1185">Reference proteome</keyword>
<dbReference type="Proteomes" id="UP000515908">
    <property type="component" value="Chromosome 07"/>
</dbReference>